<dbReference type="Proteomes" id="UP001275867">
    <property type="component" value="Unassembled WGS sequence"/>
</dbReference>
<evidence type="ECO:0000313" key="1">
    <source>
        <dbReference type="EMBL" id="MDV7694008.1"/>
    </source>
</evidence>
<evidence type="ECO:0000313" key="2">
    <source>
        <dbReference type="Proteomes" id="UP001275867"/>
    </source>
</evidence>
<dbReference type="InterPro" id="IPR008441">
    <property type="entry name" value="AfumC-like_glycosyl_Trfase"/>
</dbReference>
<dbReference type="Gene3D" id="3.90.550.20">
    <property type="match status" value="1"/>
</dbReference>
<gene>
    <name evidence="1" type="ORF">GA842_03745</name>
</gene>
<name>A0AAP5TA79_9LACO</name>
<protein>
    <submittedName>
        <fullName evidence="1">Capsular biosynthesis protein</fullName>
    </submittedName>
</protein>
<dbReference type="SUPFAM" id="SSF53448">
    <property type="entry name" value="Nucleotide-diphospho-sugar transferases"/>
    <property type="match status" value="1"/>
</dbReference>
<comment type="caution">
    <text evidence="1">The sequence shown here is derived from an EMBL/GenBank/DDBJ whole genome shotgun (WGS) entry which is preliminary data.</text>
</comment>
<proteinExistence type="predicted"/>
<reference evidence="1" key="1">
    <citation type="submission" date="2019-10" db="EMBL/GenBank/DDBJ databases">
        <title>Malate fermentation in French cider.</title>
        <authorList>
            <person name="Cousin F.J."/>
            <person name="Medina Fernandez S."/>
            <person name="Misery B."/>
            <person name="Laplace J.-M."/>
            <person name="Cretenet M."/>
        </authorList>
    </citation>
    <scope>NUCLEOTIDE SEQUENCE</scope>
    <source>
        <strain evidence="1">UCMA15901</strain>
    </source>
</reference>
<dbReference type="InterPro" id="IPR029044">
    <property type="entry name" value="Nucleotide-diphossugar_trans"/>
</dbReference>
<dbReference type="AlphaFoldDB" id="A0AAP5TA79"/>
<dbReference type="GO" id="GO:0016757">
    <property type="term" value="F:glycosyltransferase activity"/>
    <property type="evidence" value="ECO:0007669"/>
    <property type="project" value="InterPro"/>
</dbReference>
<accession>A0AAP5TA79</accession>
<organism evidence="1 2">
    <name type="scientific">Pediococcus parvulus</name>
    <dbReference type="NCBI Taxonomy" id="54062"/>
    <lineage>
        <taxon>Bacteria</taxon>
        <taxon>Bacillati</taxon>
        <taxon>Bacillota</taxon>
        <taxon>Bacilli</taxon>
        <taxon>Lactobacillales</taxon>
        <taxon>Lactobacillaceae</taxon>
        <taxon>Pediococcus</taxon>
    </lineage>
</organism>
<dbReference type="EMBL" id="WERX01000009">
    <property type="protein sequence ID" value="MDV7694008.1"/>
    <property type="molecule type" value="Genomic_DNA"/>
</dbReference>
<dbReference type="Pfam" id="PF05704">
    <property type="entry name" value="Caps_synth"/>
    <property type="match status" value="1"/>
</dbReference>
<sequence length="325" mass="38051">MKFKKLISIFKKKGGFELVKQYKKSGVLLFALLEGMILGKSRTSLEILRLAIENKTQQKLSHRYKSEILELKNKYTKFENATPNTMGTSNIIWFCWLQGVQNAPEIVQLCYRKLKNASNGHQIVTITSDNFQDYVKIPEYILIKWHNKQISNTHFSDILRAGLLAKHGGIWVDATVLVTTSKLPLYFDDNLFFYQSLKPGKDGKALFISSWVLCSHQNNPIILMTRDLLYSYWKKNNFLQDYFLFHQFFCIACKVFPKTYSNVLPIDNALPHKLLLSLFEPYNKKKFDLYLSESPIHKLSYKFKEESISKNNTMYIKLLKELRKK</sequence>
<dbReference type="RefSeq" id="WP_317762917.1">
    <property type="nucleotide sequence ID" value="NZ_WERX01000009.1"/>
</dbReference>